<proteinExistence type="predicted"/>
<dbReference type="EnsemblMetazoa" id="AFUN014426-RA">
    <property type="protein sequence ID" value="AFUN014426-PA"/>
    <property type="gene ID" value="AFUN014426"/>
</dbReference>
<reference evidence="1" key="1">
    <citation type="submission" date="2020-05" db="UniProtKB">
        <authorList>
            <consortium name="EnsemblMetazoa"/>
        </authorList>
    </citation>
    <scope>IDENTIFICATION</scope>
    <source>
        <strain evidence="1">FUMOZ</strain>
    </source>
</reference>
<dbReference type="VEuPathDB" id="VectorBase:AFUN014426"/>
<dbReference type="AlphaFoldDB" id="A0A182S1T8"/>
<organism evidence="1">
    <name type="scientific">Anopheles funestus</name>
    <name type="common">African malaria mosquito</name>
    <dbReference type="NCBI Taxonomy" id="62324"/>
    <lineage>
        <taxon>Eukaryota</taxon>
        <taxon>Metazoa</taxon>
        <taxon>Ecdysozoa</taxon>
        <taxon>Arthropoda</taxon>
        <taxon>Hexapoda</taxon>
        <taxon>Insecta</taxon>
        <taxon>Pterygota</taxon>
        <taxon>Neoptera</taxon>
        <taxon>Endopterygota</taxon>
        <taxon>Diptera</taxon>
        <taxon>Nematocera</taxon>
        <taxon>Culicoidea</taxon>
        <taxon>Culicidae</taxon>
        <taxon>Anophelinae</taxon>
        <taxon>Anopheles</taxon>
    </lineage>
</organism>
<evidence type="ECO:0000313" key="1">
    <source>
        <dbReference type="EnsemblMetazoa" id="AFUN014426-PA"/>
    </source>
</evidence>
<protein>
    <submittedName>
        <fullName evidence="1">Uncharacterized protein</fullName>
    </submittedName>
</protein>
<sequence>MVRKQPTLIGLLLFTLNIKCTSPGQNFHQRE</sequence>
<name>A0A182S1T8_ANOFN</name>
<accession>A0A182S1T8</accession>